<evidence type="ECO:0000256" key="1">
    <source>
        <dbReference type="SAM" id="SignalP"/>
    </source>
</evidence>
<keyword evidence="1" id="KW-0732">Signal</keyword>
<protein>
    <submittedName>
        <fullName evidence="2">Uncharacterized protein</fullName>
    </submittedName>
</protein>
<feature type="chain" id="PRO_5032670129" evidence="1">
    <location>
        <begin position="26"/>
        <end position="177"/>
    </location>
</feature>
<dbReference type="AlphaFoldDB" id="A0A840KFH7"/>
<dbReference type="RefSeq" id="WP_184191338.1">
    <property type="nucleotide sequence ID" value="NZ_JACHLE010000005.1"/>
</dbReference>
<name>A0A840KFH7_9FLAO</name>
<comment type="caution">
    <text evidence="2">The sequence shown here is derived from an EMBL/GenBank/DDBJ whole genome shotgun (WGS) entry which is preliminary data.</text>
</comment>
<evidence type="ECO:0000313" key="3">
    <source>
        <dbReference type="Proteomes" id="UP000592180"/>
    </source>
</evidence>
<organism evidence="2 3">
    <name type="scientific">Chryseobacterium defluvii</name>
    <dbReference type="NCBI Taxonomy" id="160396"/>
    <lineage>
        <taxon>Bacteria</taxon>
        <taxon>Pseudomonadati</taxon>
        <taxon>Bacteroidota</taxon>
        <taxon>Flavobacteriia</taxon>
        <taxon>Flavobacteriales</taxon>
        <taxon>Weeksellaceae</taxon>
        <taxon>Chryseobacterium group</taxon>
        <taxon>Chryseobacterium</taxon>
    </lineage>
</organism>
<feature type="signal peptide" evidence="1">
    <location>
        <begin position="1"/>
        <end position="25"/>
    </location>
</feature>
<reference evidence="2 3" key="1">
    <citation type="submission" date="2020-08" db="EMBL/GenBank/DDBJ databases">
        <title>Functional genomics of gut bacteria from endangered species of beetles.</title>
        <authorList>
            <person name="Carlos-Shanley C."/>
        </authorList>
    </citation>
    <scope>NUCLEOTIDE SEQUENCE [LARGE SCALE GENOMIC DNA]</scope>
    <source>
        <strain evidence="2 3">S00151</strain>
    </source>
</reference>
<dbReference type="Proteomes" id="UP000592180">
    <property type="component" value="Unassembled WGS sequence"/>
</dbReference>
<sequence>MKKVIIHIKIPALLLLLMIFSPAYSQRKEAVIDKNPIYSFEGRGFMETGMDKRMIFFSNSIIEGENKNEVSMNNNEMTINKDGIYRINISSGISKEAVKAGQAYYSVNLNGKEIFRSEQGSLSPQGVYRFQIQLKKDDILSFSRVDDQSMNNNDIERKNYLSVRYTDPELMEFSENH</sequence>
<evidence type="ECO:0000313" key="2">
    <source>
        <dbReference type="EMBL" id="MBB4807946.1"/>
    </source>
</evidence>
<proteinExistence type="predicted"/>
<accession>A0A840KFH7</accession>
<gene>
    <name evidence="2" type="ORF">HNP38_003262</name>
</gene>
<keyword evidence="3" id="KW-1185">Reference proteome</keyword>
<dbReference type="EMBL" id="JACHLE010000005">
    <property type="protein sequence ID" value="MBB4807946.1"/>
    <property type="molecule type" value="Genomic_DNA"/>
</dbReference>